<dbReference type="InterPro" id="IPR022691">
    <property type="entry name" value="Tscrpt_elong_fac_GreA/B_N"/>
</dbReference>
<dbReference type="GO" id="GO:0003746">
    <property type="term" value="F:translation elongation factor activity"/>
    <property type="evidence" value="ECO:0007669"/>
    <property type="project" value="UniProtKB-KW"/>
</dbReference>
<evidence type="ECO:0000259" key="3">
    <source>
        <dbReference type="Pfam" id="PF01272"/>
    </source>
</evidence>
<keyword evidence="5" id="KW-0648">Protein biosynthesis</keyword>
<dbReference type="Pfam" id="PF03449">
    <property type="entry name" value="GreA_GreB_N"/>
    <property type="match status" value="1"/>
</dbReference>
<organism evidence="5 6">
    <name type="scientific">Actinocatenispora comari</name>
    <dbReference type="NCBI Taxonomy" id="2807577"/>
    <lineage>
        <taxon>Bacteria</taxon>
        <taxon>Bacillati</taxon>
        <taxon>Actinomycetota</taxon>
        <taxon>Actinomycetes</taxon>
        <taxon>Micromonosporales</taxon>
        <taxon>Micromonosporaceae</taxon>
        <taxon>Actinocatenispora</taxon>
    </lineage>
</organism>
<dbReference type="GO" id="GO:0032784">
    <property type="term" value="P:regulation of DNA-templated transcription elongation"/>
    <property type="evidence" value="ECO:0007669"/>
    <property type="project" value="InterPro"/>
</dbReference>
<dbReference type="AlphaFoldDB" id="A0A8J4A9P4"/>
<feature type="domain" description="Transcription elongation factor GreA/GreB N-terminal" evidence="4">
    <location>
        <begin position="5"/>
        <end position="71"/>
    </location>
</feature>
<dbReference type="GO" id="GO:0006354">
    <property type="term" value="P:DNA-templated transcription elongation"/>
    <property type="evidence" value="ECO:0007669"/>
    <property type="project" value="TreeGrafter"/>
</dbReference>
<keyword evidence="5" id="KW-0251">Elongation factor</keyword>
<dbReference type="Gene3D" id="1.10.287.180">
    <property type="entry name" value="Transcription elongation factor, GreA/GreB, N-terminal domain"/>
    <property type="match status" value="1"/>
</dbReference>
<dbReference type="GO" id="GO:0003677">
    <property type="term" value="F:DNA binding"/>
    <property type="evidence" value="ECO:0007669"/>
    <property type="project" value="InterPro"/>
</dbReference>
<proteinExistence type="predicted"/>
<dbReference type="Proteomes" id="UP000614996">
    <property type="component" value="Unassembled WGS sequence"/>
</dbReference>
<dbReference type="InterPro" id="IPR036805">
    <property type="entry name" value="Tscrpt_elong_fac_GreA/B_N_sf"/>
</dbReference>
<dbReference type="Pfam" id="PF01272">
    <property type="entry name" value="GreA_GreB"/>
    <property type="match status" value="1"/>
</dbReference>
<evidence type="ECO:0000313" key="6">
    <source>
        <dbReference type="Proteomes" id="UP000614996"/>
    </source>
</evidence>
<sequence>MSDEPISDSERQALQRELTELHAERAELAATLQDPAGDGDAADHADRERRAMNLGPIDERIARLTDRLRTAAPGGPASDVIGVGSTVRLRFADGSVGTVEIAALDDQSDASLVTADSPLGRALAGHRAGDTVRYDAPAGAQTAVVLSVGDQAAD</sequence>
<accession>A0A8J4A9P4</accession>
<keyword evidence="6" id="KW-1185">Reference proteome</keyword>
<dbReference type="EMBL" id="BOPO01000011">
    <property type="protein sequence ID" value="GIL25835.1"/>
    <property type="molecule type" value="Genomic_DNA"/>
</dbReference>
<comment type="caution">
    <text evidence="5">The sequence shown here is derived from an EMBL/GenBank/DDBJ whole genome shotgun (WGS) entry which is preliminary data.</text>
</comment>
<feature type="domain" description="Transcription elongation factor GreA/GreB C-terminal" evidence="3">
    <location>
        <begin position="78"/>
        <end position="148"/>
    </location>
</feature>
<dbReference type="InterPro" id="IPR001437">
    <property type="entry name" value="Tscrpt_elong_fac_GreA/B_C"/>
</dbReference>
<dbReference type="Gene3D" id="3.10.50.30">
    <property type="entry name" value="Transcription elongation factor, GreA/GreB, C-terminal domain"/>
    <property type="match status" value="1"/>
</dbReference>
<evidence type="ECO:0000256" key="1">
    <source>
        <dbReference type="ARBA" id="ARBA00023015"/>
    </source>
</evidence>
<dbReference type="InterPro" id="IPR023459">
    <property type="entry name" value="Tscrpt_elong_fac_GreA/B_fam"/>
</dbReference>
<evidence type="ECO:0000313" key="5">
    <source>
        <dbReference type="EMBL" id="GIL25835.1"/>
    </source>
</evidence>
<dbReference type="SUPFAM" id="SSF54534">
    <property type="entry name" value="FKBP-like"/>
    <property type="match status" value="1"/>
</dbReference>
<evidence type="ECO:0000259" key="4">
    <source>
        <dbReference type="Pfam" id="PF03449"/>
    </source>
</evidence>
<dbReference type="PANTHER" id="PTHR30437:SF4">
    <property type="entry name" value="TRANSCRIPTION ELONGATION FACTOR GREA"/>
    <property type="match status" value="1"/>
</dbReference>
<keyword evidence="1" id="KW-0805">Transcription regulation</keyword>
<dbReference type="SUPFAM" id="SSF46557">
    <property type="entry name" value="GreA transcript cleavage protein, N-terminal domain"/>
    <property type="match status" value="1"/>
</dbReference>
<dbReference type="PANTHER" id="PTHR30437">
    <property type="entry name" value="TRANSCRIPTION ELONGATION FACTOR GREA"/>
    <property type="match status" value="1"/>
</dbReference>
<dbReference type="GO" id="GO:0070063">
    <property type="term" value="F:RNA polymerase binding"/>
    <property type="evidence" value="ECO:0007669"/>
    <property type="project" value="InterPro"/>
</dbReference>
<name>A0A8J4A9P4_9ACTN</name>
<dbReference type="PIRSF" id="PIRSF006092">
    <property type="entry name" value="GreA_GreB"/>
    <property type="match status" value="1"/>
</dbReference>
<reference evidence="6" key="1">
    <citation type="journal article" date="2021" name="Int. J. Syst. Evol. Microbiol.">
        <title>Actinocatenispora comari sp. nov., an endophytic actinomycete isolated from aerial parts of Comarum salesowianum.</title>
        <authorList>
            <person name="Oyunbileg N."/>
            <person name="Iizaka Y."/>
            <person name="Hamada M."/>
            <person name="Davaapurev B.O."/>
            <person name="Fukumoto A."/>
            <person name="Tsetseg B."/>
            <person name="Kato F."/>
            <person name="Tamura T."/>
            <person name="Batkhuu J."/>
            <person name="Anzai Y."/>
        </authorList>
    </citation>
    <scope>NUCLEOTIDE SEQUENCE [LARGE SCALE GENOMIC DNA]</scope>
    <source>
        <strain evidence="6">NUM-2625</strain>
    </source>
</reference>
<keyword evidence="2" id="KW-0804">Transcription</keyword>
<dbReference type="InterPro" id="IPR036953">
    <property type="entry name" value="GreA/GreB_C_sf"/>
</dbReference>
<dbReference type="RefSeq" id="WP_207123433.1">
    <property type="nucleotide sequence ID" value="NZ_BOPO01000011.1"/>
</dbReference>
<protein>
    <submittedName>
        <fullName evidence="5">Transcription elongation factor GreA</fullName>
    </submittedName>
</protein>
<gene>
    <name evidence="5" type="primary">greA_1</name>
    <name evidence="5" type="ORF">NUM_10890</name>
</gene>
<evidence type="ECO:0000256" key="2">
    <source>
        <dbReference type="ARBA" id="ARBA00023163"/>
    </source>
</evidence>